<dbReference type="EMBL" id="CP065321">
    <property type="protein sequence ID" value="QQR29764.1"/>
    <property type="molecule type" value="Genomic_DNA"/>
</dbReference>
<reference evidence="3" key="1">
    <citation type="journal article" date="2017" name="Genome Announc.">
        <title>High-Quality Whole-Genome Sequences of the Oligo-Mouse-Microbiota Bacterial Community.</title>
        <authorList>
            <person name="Garzetti D."/>
            <person name="Brugiroux S."/>
            <person name="Bunk B."/>
            <person name="Pukall R."/>
            <person name="McCoy K.D."/>
            <person name="Macpherson A.J."/>
            <person name="Stecher B."/>
        </authorList>
    </citation>
    <scope>NUCLEOTIDE SEQUENCE</scope>
    <source>
        <strain evidence="3">KB18</strain>
    </source>
</reference>
<dbReference type="AlphaFoldDB" id="A0A1Z2XPW3"/>
<evidence type="ECO:0000313" key="5">
    <source>
        <dbReference type="Proteomes" id="UP000196710"/>
    </source>
</evidence>
<feature type="region of interest" description="Disordered" evidence="1">
    <location>
        <begin position="28"/>
        <end position="55"/>
    </location>
</feature>
<dbReference type="PROSITE" id="PS51257">
    <property type="entry name" value="PROKAR_LIPOPROTEIN"/>
    <property type="match status" value="1"/>
</dbReference>
<evidence type="ECO:0000313" key="6">
    <source>
        <dbReference type="Proteomes" id="UP000596035"/>
    </source>
</evidence>
<dbReference type="RefSeq" id="WP_066533955.1">
    <property type="nucleotide sequence ID" value="NZ_CP021422.1"/>
</dbReference>
<reference evidence="5" key="2">
    <citation type="submission" date="2017-05" db="EMBL/GenBank/DDBJ databases">
        <title>Improved OligoMM genomes.</title>
        <authorList>
            <person name="Garzetti D."/>
        </authorList>
    </citation>
    <scope>NUCLEOTIDE SEQUENCE [LARGE SCALE GENOMIC DNA]</scope>
    <source>
        <strain evidence="5">KB18</strain>
    </source>
</reference>
<sequence length="388" mass="40302">MKKTSCITLALLFTLALSACGKTDSPVPAVSGNAPSDTPAVSVPAPDEQPGQSPSSCTFDPALFGGKLQSCAYAGNGTLLVLADKLYLYDTGTSSVLATAEAPLRDFEAQAIDGGYVLSGMGDSGMMAYIYDSSLSLNKEIAVEELLQGDFVVSETGGVAASTDGKKLAFAAMGGLYLYDLESGNLTTLLDMAQNAGTASISVSMLNGAAFAQDNSQIVFFGSGNSIPVVDGEEGFSLHGSISVEGSGLKLTKLSDYEMEEMQSSVSRLFFPQAFTQANGTLLWIDRATGSANTLSFSASGEGKDGVYGSEQGNYVATAVLDGSLTVRVYDVASGELLATEVMEDSDSTYFNRIPRIYLLDEAKTAVVVLGGSISEVDTLVSTFEFGA</sequence>
<evidence type="ECO:0000313" key="3">
    <source>
        <dbReference type="EMBL" id="ASB40480.1"/>
    </source>
</evidence>
<evidence type="ECO:0000256" key="1">
    <source>
        <dbReference type="SAM" id="MobiDB-lite"/>
    </source>
</evidence>
<feature type="signal peptide" evidence="2">
    <location>
        <begin position="1"/>
        <end position="21"/>
    </location>
</feature>
<feature type="chain" id="PRO_5044568665" description="WD40 repeat domain-containing protein" evidence="2">
    <location>
        <begin position="22"/>
        <end position="388"/>
    </location>
</feature>
<keyword evidence="5" id="KW-1185">Reference proteome</keyword>
<name>A0A1Z2XPW3_9FIRM</name>
<evidence type="ECO:0008006" key="7">
    <source>
        <dbReference type="Google" id="ProtNLM"/>
    </source>
</evidence>
<organism evidence="4 6">
    <name type="scientific">Acutalibacter muris</name>
    <dbReference type="NCBI Taxonomy" id="1796620"/>
    <lineage>
        <taxon>Bacteria</taxon>
        <taxon>Bacillati</taxon>
        <taxon>Bacillota</taxon>
        <taxon>Clostridia</taxon>
        <taxon>Eubacteriales</taxon>
        <taxon>Acutalibacteraceae</taxon>
        <taxon>Acutalibacter</taxon>
    </lineage>
</organism>
<dbReference type="Proteomes" id="UP000596035">
    <property type="component" value="Chromosome"/>
</dbReference>
<evidence type="ECO:0000256" key="2">
    <source>
        <dbReference type="SAM" id="SignalP"/>
    </source>
</evidence>
<dbReference type="EMBL" id="CP021422">
    <property type="protein sequence ID" value="ASB40480.1"/>
    <property type="molecule type" value="Genomic_DNA"/>
</dbReference>
<accession>A0A1Z2XPW3</accession>
<protein>
    <recommendedName>
        <fullName evidence="7">WD40 repeat domain-containing protein</fullName>
    </recommendedName>
</protein>
<dbReference type="InterPro" id="IPR015943">
    <property type="entry name" value="WD40/YVTN_repeat-like_dom_sf"/>
</dbReference>
<evidence type="ECO:0000313" key="4">
    <source>
        <dbReference type="EMBL" id="QQR29764.1"/>
    </source>
</evidence>
<proteinExistence type="predicted"/>
<dbReference type="InterPro" id="IPR011044">
    <property type="entry name" value="Quino_amine_DH_bsu"/>
</dbReference>
<dbReference type="Proteomes" id="UP000196710">
    <property type="component" value="Chromosome"/>
</dbReference>
<dbReference type="Gene3D" id="2.130.10.10">
    <property type="entry name" value="YVTN repeat-like/Quinoprotein amine dehydrogenase"/>
    <property type="match status" value="1"/>
</dbReference>
<dbReference type="SUPFAM" id="SSF50969">
    <property type="entry name" value="YVTN repeat-like/Quinoprotein amine dehydrogenase"/>
    <property type="match status" value="1"/>
</dbReference>
<gene>
    <name evidence="3" type="ORF">ADH66_07295</name>
    <name evidence="4" type="ORF">I5Q82_17350</name>
</gene>
<reference evidence="4 6" key="3">
    <citation type="submission" date="2020-11" db="EMBL/GenBank/DDBJ databases">
        <title>Closed and high quality bacterial genomes of the OMM12 community.</title>
        <authorList>
            <person name="Marbouty M."/>
            <person name="Lamy-Besnier Q."/>
            <person name="Debarbieux L."/>
            <person name="Koszul R."/>
        </authorList>
    </citation>
    <scope>NUCLEOTIDE SEQUENCE [LARGE SCALE GENOMIC DNA]</scope>
    <source>
        <strain evidence="4 6">KB18</strain>
    </source>
</reference>
<dbReference type="KEGG" id="amur:ADH66_07295"/>
<keyword evidence="2" id="KW-0732">Signal</keyword>